<dbReference type="RefSeq" id="WP_378304169.1">
    <property type="nucleotide sequence ID" value="NZ_JBHTJA010000083.1"/>
</dbReference>
<evidence type="ECO:0000313" key="3">
    <source>
        <dbReference type="EMBL" id="MFD0904373.1"/>
    </source>
</evidence>
<dbReference type="InterPro" id="IPR024029">
    <property type="entry name" value="Pyridox_Oxase_FMN-dep"/>
</dbReference>
<reference evidence="4" key="1">
    <citation type="journal article" date="2019" name="Int. J. Syst. Evol. Microbiol.">
        <title>The Global Catalogue of Microorganisms (GCM) 10K type strain sequencing project: providing services to taxonomists for standard genome sequencing and annotation.</title>
        <authorList>
            <consortium name="The Broad Institute Genomics Platform"/>
            <consortium name="The Broad Institute Genome Sequencing Center for Infectious Disease"/>
            <person name="Wu L."/>
            <person name="Ma J."/>
        </authorList>
    </citation>
    <scope>NUCLEOTIDE SEQUENCE [LARGE SCALE GENOMIC DNA]</scope>
    <source>
        <strain evidence="4">JCM 31202</strain>
    </source>
</reference>
<protein>
    <submittedName>
        <fullName evidence="3">Pyridoxamine 5'-phosphate oxidase family protein</fullName>
    </submittedName>
</protein>
<proteinExistence type="predicted"/>
<gene>
    <name evidence="3" type="ORF">ACFQ11_28585</name>
</gene>
<feature type="compositionally biased region" description="Pro residues" evidence="1">
    <location>
        <begin position="1"/>
        <end position="10"/>
    </location>
</feature>
<comment type="caution">
    <text evidence="3">The sequence shown here is derived from an EMBL/GenBank/DDBJ whole genome shotgun (WGS) entry which is preliminary data.</text>
</comment>
<keyword evidence="4" id="KW-1185">Reference proteome</keyword>
<dbReference type="EMBL" id="JBHTJA010000083">
    <property type="protein sequence ID" value="MFD0904373.1"/>
    <property type="molecule type" value="Genomic_DNA"/>
</dbReference>
<evidence type="ECO:0000256" key="1">
    <source>
        <dbReference type="SAM" id="MobiDB-lite"/>
    </source>
</evidence>
<dbReference type="Proteomes" id="UP001596972">
    <property type="component" value="Unassembled WGS sequence"/>
</dbReference>
<name>A0ABW3EVB3_9ACTN</name>
<evidence type="ECO:0000313" key="4">
    <source>
        <dbReference type="Proteomes" id="UP001596972"/>
    </source>
</evidence>
<dbReference type="InterPro" id="IPR011576">
    <property type="entry name" value="Pyridox_Oxase_N"/>
</dbReference>
<evidence type="ECO:0000259" key="2">
    <source>
        <dbReference type="Pfam" id="PF01243"/>
    </source>
</evidence>
<dbReference type="PANTHER" id="PTHR42815">
    <property type="entry name" value="FAD-BINDING, PUTATIVE (AFU_ORTHOLOGUE AFUA_6G07600)-RELATED"/>
    <property type="match status" value="1"/>
</dbReference>
<dbReference type="Pfam" id="PF01243">
    <property type="entry name" value="PNPOx_N"/>
    <property type="match status" value="1"/>
</dbReference>
<organism evidence="3 4">
    <name type="scientific">Actinomadura sediminis</name>
    <dbReference type="NCBI Taxonomy" id="1038904"/>
    <lineage>
        <taxon>Bacteria</taxon>
        <taxon>Bacillati</taxon>
        <taxon>Actinomycetota</taxon>
        <taxon>Actinomycetes</taxon>
        <taxon>Streptosporangiales</taxon>
        <taxon>Thermomonosporaceae</taxon>
        <taxon>Actinomadura</taxon>
    </lineage>
</organism>
<dbReference type="SUPFAM" id="SSF50475">
    <property type="entry name" value="FMN-binding split barrel"/>
    <property type="match status" value="1"/>
</dbReference>
<accession>A0ABW3EVB3</accession>
<sequence>MTLTPDPPRTSPSTGTSGYVEVGSADELREMLGVPMRRAIDKERVTLHAWDREWLARSPFCLISTSDAAGNCDVSPKGDPPGFTRVLDDATIAIPDRPGNRRADGFRNVLENPHVGLIYLVPGRGETLRINGRARLLRDAPFFDDMVVRGHRPALALLVEIEQIFFHCAKALMRSKLWRPDTWEPDALPSHARIVKDVQYTEETLEELERHYTPEQYAQKLYKK</sequence>
<dbReference type="NCBIfam" id="TIGR04025">
    <property type="entry name" value="PPOX_FMN_DR2398"/>
    <property type="match status" value="1"/>
</dbReference>
<dbReference type="Gene3D" id="2.30.110.10">
    <property type="entry name" value="Electron Transport, Fmn-binding Protein, Chain A"/>
    <property type="match status" value="1"/>
</dbReference>
<dbReference type="PANTHER" id="PTHR42815:SF2">
    <property type="entry name" value="FAD-BINDING, PUTATIVE (AFU_ORTHOLOGUE AFUA_6G07600)-RELATED"/>
    <property type="match status" value="1"/>
</dbReference>
<feature type="domain" description="Pyridoxamine 5'-phosphate oxidase N-terminal" evidence="2">
    <location>
        <begin position="52"/>
        <end position="168"/>
    </location>
</feature>
<dbReference type="InterPro" id="IPR012349">
    <property type="entry name" value="Split_barrel_FMN-bd"/>
</dbReference>
<feature type="region of interest" description="Disordered" evidence="1">
    <location>
        <begin position="1"/>
        <end position="20"/>
    </location>
</feature>